<gene>
    <name evidence="2" type="ORF">HMPREF9443_01619</name>
</gene>
<evidence type="ECO:0000259" key="1">
    <source>
        <dbReference type="Pfam" id="PF00148"/>
    </source>
</evidence>
<dbReference type="PANTHER" id="PTHR42956:SF1">
    <property type="entry name" value="NITROGENASE IRON-MOLYBDENUM COFACTOR BIOSYNTHESIS PROTEIN NIFE"/>
    <property type="match status" value="1"/>
</dbReference>
<organism evidence="2 3">
    <name type="scientific">Phascolarctobacterium succinatutens YIT 12067</name>
    <dbReference type="NCBI Taxonomy" id="626939"/>
    <lineage>
        <taxon>Bacteria</taxon>
        <taxon>Bacillati</taxon>
        <taxon>Bacillota</taxon>
        <taxon>Negativicutes</taxon>
        <taxon>Acidaminococcales</taxon>
        <taxon>Acidaminococcaceae</taxon>
        <taxon>Phascolarctobacterium</taxon>
    </lineage>
</organism>
<dbReference type="PANTHER" id="PTHR42956">
    <property type="entry name" value="NITROGENASE IRON-MOLYBDENUM COFACTOR BIOSYNTHESIS PROTEIN NIFE"/>
    <property type="match status" value="1"/>
</dbReference>
<evidence type="ECO:0000313" key="2">
    <source>
        <dbReference type="EMBL" id="EFY04382.1"/>
    </source>
</evidence>
<sequence>MSEKQGWGNICERVDTCALTGAGAFFAAIDKSEVLINGPLWCYFYALRHLEKARPDMYTRFYGSQPDNNAVIYGSEEYVTQELRRMLEDGHKPSVLLLESSCSLSLIGDDLAGMARKLQLPFPVVTLDSGGMVGGFAEGYAKAAKKLFAQLLPQTATAKSLAVNILGQSEFYLQGAADTRELKRLLQLAGYEVLCTPGCECTLEELQRLPEAALNIVTNAELGLPLAEYLQKQYGTPYIFAGLPYGVQGTLRWLQQINAQLPAPALDKVTAEAQAQDNYLMSRNNEAIALWGSMWFDNVLVSAPATQALCLAQTLRTEWTDIGSLTVICQQPLKDAPACDTAEAIYTVGVDDAAISEYFKTCENVLLLASSSESSVLYRRKQCSFDACNICYPTNDEVFITKQPMVGLQGSAYMLERLWNCFIRRKKNKVE</sequence>
<proteinExistence type="predicted"/>
<dbReference type="Pfam" id="PF00148">
    <property type="entry name" value="Oxidored_nitro"/>
    <property type="match status" value="1"/>
</dbReference>
<dbReference type="HOGENOM" id="CLU_025876_4_1_9"/>
<reference evidence="2 3" key="1">
    <citation type="submission" date="2011-01" db="EMBL/GenBank/DDBJ databases">
        <authorList>
            <person name="Weinstock G."/>
            <person name="Sodergren E."/>
            <person name="Clifton S."/>
            <person name="Fulton L."/>
            <person name="Fulton B."/>
            <person name="Courtney L."/>
            <person name="Fronick C."/>
            <person name="Harrison M."/>
            <person name="Strong C."/>
            <person name="Farmer C."/>
            <person name="Delahaunty K."/>
            <person name="Markovic C."/>
            <person name="Hall O."/>
            <person name="Minx P."/>
            <person name="Tomlinson C."/>
            <person name="Mitreva M."/>
            <person name="Hou S."/>
            <person name="Chen J."/>
            <person name="Wollam A."/>
            <person name="Pepin K.H."/>
            <person name="Johnson M."/>
            <person name="Bhonagiri V."/>
            <person name="Zhang X."/>
            <person name="Suruliraj S."/>
            <person name="Warren W."/>
            <person name="Chinwalla A."/>
            <person name="Mardis E.R."/>
            <person name="Wilson R.K."/>
        </authorList>
    </citation>
    <scope>NUCLEOTIDE SEQUENCE [LARGE SCALE GENOMIC DNA]</scope>
    <source>
        <strain evidence="2 3">YIT 12067</strain>
    </source>
</reference>
<feature type="domain" description="Nitrogenase/oxidoreductase component 1" evidence="1">
    <location>
        <begin position="17"/>
        <end position="420"/>
    </location>
</feature>
<dbReference type="GO" id="GO:0016491">
    <property type="term" value="F:oxidoreductase activity"/>
    <property type="evidence" value="ECO:0007669"/>
    <property type="project" value="InterPro"/>
</dbReference>
<accession>E8LFH8</accession>
<dbReference type="Gene3D" id="3.40.50.1980">
    <property type="entry name" value="Nitrogenase molybdenum iron protein domain"/>
    <property type="match status" value="2"/>
</dbReference>
<comment type="caution">
    <text evidence="2">The sequence shown here is derived from an EMBL/GenBank/DDBJ whole genome shotgun (WGS) entry which is preliminary data.</text>
</comment>
<dbReference type="EMBL" id="AEVN01000083">
    <property type="protein sequence ID" value="EFY04382.1"/>
    <property type="molecule type" value="Genomic_DNA"/>
</dbReference>
<dbReference type="RefSeq" id="WP_009145968.1">
    <property type="nucleotide sequence ID" value="NZ_GL830916.1"/>
</dbReference>
<protein>
    <submittedName>
        <fullName evidence="2">Oxidoreductase, nitrogenase component 1</fullName>
    </submittedName>
</protein>
<dbReference type="SUPFAM" id="SSF53807">
    <property type="entry name" value="Helical backbone' metal receptor"/>
    <property type="match status" value="1"/>
</dbReference>
<evidence type="ECO:0000313" key="3">
    <source>
        <dbReference type="Proteomes" id="UP000004923"/>
    </source>
</evidence>
<dbReference type="AlphaFoldDB" id="E8LFH8"/>
<dbReference type="InterPro" id="IPR000510">
    <property type="entry name" value="Nase/OxRdtase_comp1"/>
</dbReference>
<dbReference type="OrthoDB" id="9767044at2"/>
<dbReference type="InterPro" id="IPR049939">
    <property type="entry name" value="NifE-like"/>
</dbReference>
<dbReference type="eggNOG" id="COG2710">
    <property type="taxonomic scope" value="Bacteria"/>
</dbReference>
<dbReference type="Proteomes" id="UP000004923">
    <property type="component" value="Unassembled WGS sequence"/>
</dbReference>
<name>E8LFH8_9FIRM</name>
<keyword evidence="3" id="KW-1185">Reference proteome</keyword>
<dbReference type="GeneID" id="78524564"/>